<accession>A0AAD7CVB0</accession>
<dbReference type="Proteomes" id="UP001221757">
    <property type="component" value="Unassembled WGS sequence"/>
</dbReference>
<evidence type="ECO:0000313" key="3">
    <source>
        <dbReference type="Proteomes" id="UP001221757"/>
    </source>
</evidence>
<dbReference type="AlphaFoldDB" id="A0AAD7CVB0"/>
<feature type="compositionally biased region" description="Polar residues" evidence="1">
    <location>
        <begin position="180"/>
        <end position="197"/>
    </location>
</feature>
<dbReference type="EMBL" id="JARKIE010000259">
    <property type="protein sequence ID" value="KAJ7660532.1"/>
    <property type="molecule type" value="Genomic_DNA"/>
</dbReference>
<sequence length="375" mass="39485">MLTPRADSANPPAFSLHRSCPLSSSSARRLSLHPSALSDAERALLTASLADLADTTGSETVDQILRLFAPATTLSSGAFFAALRLVLHAQAGRGVDRGLAFVQSPIPARPPLPLRKLTSPASRTLGATSSSESFLSMSASSASSVPPRRTHHAHSSSLSLAGCPSPPTQPLRRALAQRVPASSSPHIQHFANRTASGGTPRRQGPIQIQTQNPFGPTSPPRRASLCVPTSSPPSPAPFDAARHARGAYPTSAGPRTTSFAPHPPVHPQRRASAFEGGVRRALPSFEWAARRVRLVCLIRVSSDLSSASAHRPARERERTFTSSSASPSNSNCPFSDSTRSEFAGSPTSEREHTPFSAALPLTLPKALRRTLAGAG</sequence>
<feature type="compositionally biased region" description="Low complexity" evidence="1">
    <location>
        <begin position="320"/>
        <end position="335"/>
    </location>
</feature>
<evidence type="ECO:0000313" key="2">
    <source>
        <dbReference type="EMBL" id="KAJ7660532.1"/>
    </source>
</evidence>
<proteinExistence type="predicted"/>
<keyword evidence="3" id="KW-1185">Reference proteome</keyword>
<feature type="region of interest" description="Disordered" evidence="1">
    <location>
        <begin position="110"/>
        <end position="271"/>
    </location>
</feature>
<feature type="compositionally biased region" description="Polar residues" evidence="1">
    <location>
        <begin position="206"/>
        <end position="215"/>
    </location>
</feature>
<feature type="region of interest" description="Disordered" evidence="1">
    <location>
        <begin position="306"/>
        <end position="359"/>
    </location>
</feature>
<comment type="caution">
    <text evidence="2">The sequence shown here is derived from an EMBL/GenBank/DDBJ whole genome shotgun (WGS) entry which is preliminary data.</text>
</comment>
<organism evidence="2 3">
    <name type="scientific">Mycena rosella</name>
    <name type="common">Pink bonnet</name>
    <name type="synonym">Agaricus rosellus</name>
    <dbReference type="NCBI Taxonomy" id="1033263"/>
    <lineage>
        <taxon>Eukaryota</taxon>
        <taxon>Fungi</taxon>
        <taxon>Dikarya</taxon>
        <taxon>Basidiomycota</taxon>
        <taxon>Agaricomycotina</taxon>
        <taxon>Agaricomycetes</taxon>
        <taxon>Agaricomycetidae</taxon>
        <taxon>Agaricales</taxon>
        <taxon>Marasmiineae</taxon>
        <taxon>Mycenaceae</taxon>
        <taxon>Mycena</taxon>
    </lineage>
</organism>
<evidence type="ECO:0000256" key="1">
    <source>
        <dbReference type="SAM" id="MobiDB-lite"/>
    </source>
</evidence>
<protein>
    <submittedName>
        <fullName evidence="2">Uncharacterized protein</fullName>
    </submittedName>
</protein>
<name>A0AAD7CVB0_MYCRO</name>
<gene>
    <name evidence="2" type="ORF">B0H17DRAFT_1212537</name>
</gene>
<reference evidence="2" key="1">
    <citation type="submission" date="2023-03" db="EMBL/GenBank/DDBJ databases">
        <title>Massive genome expansion in bonnet fungi (Mycena s.s.) driven by repeated elements and novel gene families across ecological guilds.</title>
        <authorList>
            <consortium name="Lawrence Berkeley National Laboratory"/>
            <person name="Harder C.B."/>
            <person name="Miyauchi S."/>
            <person name="Viragh M."/>
            <person name="Kuo A."/>
            <person name="Thoen E."/>
            <person name="Andreopoulos B."/>
            <person name="Lu D."/>
            <person name="Skrede I."/>
            <person name="Drula E."/>
            <person name="Henrissat B."/>
            <person name="Morin E."/>
            <person name="Kohler A."/>
            <person name="Barry K."/>
            <person name="LaButti K."/>
            <person name="Morin E."/>
            <person name="Salamov A."/>
            <person name="Lipzen A."/>
            <person name="Mereny Z."/>
            <person name="Hegedus B."/>
            <person name="Baldrian P."/>
            <person name="Stursova M."/>
            <person name="Weitz H."/>
            <person name="Taylor A."/>
            <person name="Grigoriev I.V."/>
            <person name="Nagy L.G."/>
            <person name="Martin F."/>
            <person name="Kauserud H."/>
        </authorList>
    </citation>
    <scope>NUCLEOTIDE SEQUENCE</scope>
    <source>
        <strain evidence="2">CBHHK067</strain>
    </source>
</reference>
<feature type="compositionally biased region" description="Low complexity" evidence="1">
    <location>
        <begin position="127"/>
        <end position="144"/>
    </location>
</feature>